<organism evidence="2 3">
    <name type="scientific">Ascobolus immersus RN42</name>
    <dbReference type="NCBI Taxonomy" id="1160509"/>
    <lineage>
        <taxon>Eukaryota</taxon>
        <taxon>Fungi</taxon>
        <taxon>Dikarya</taxon>
        <taxon>Ascomycota</taxon>
        <taxon>Pezizomycotina</taxon>
        <taxon>Pezizomycetes</taxon>
        <taxon>Pezizales</taxon>
        <taxon>Ascobolaceae</taxon>
        <taxon>Ascobolus</taxon>
    </lineage>
</organism>
<protein>
    <submittedName>
        <fullName evidence="2">Uncharacterized protein</fullName>
    </submittedName>
</protein>
<accession>A0A3N4HCD6</accession>
<gene>
    <name evidence="2" type="ORF">BJ508DRAFT_367478</name>
</gene>
<dbReference type="AlphaFoldDB" id="A0A3N4HCD6"/>
<sequence length="234" mass="25738">MRFAPSTMSPFTIPFSLLLSLSTLLIPASSAPAAVPTHTSAQLRNSTATRQNDTWPDADRWYHFSKPWHSITCYLANDPSAPPPAPADDVLTYIANYSNWSQNCTQRAKLFDWFPLPIRITLVHYGQAKLQVGKIWASEKMSSALAPGEKRVTGELPEALDKPSGGALGACWEFANGLKVLYDECRRKGGRVVGGEMVVVYKTRDGEAPRDGVYEGWVPGRWDYGVVYGIEGTG</sequence>
<evidence type="ECO:0000313" key="3">
    <source>
        <dbReference type="Proteomes" id="UP000275078"/>
    </source>
</evidence>
<feature type="chain" id="PRO_5018018465" evidence="1">
    <location>
        <begin position="31"/>
        <end position="234"/>
    </location>
</feature>
<feature type="signal peptide" evidence="1">
    <location>
        <begin position="1"/>
        <end position="30"/>
    </location>
</feature>
<evidence type="ECO:0000313" key="2">
    <source>
        <dbReference type="EMBL" id="RPA72029.1"/>
    </source>
</evidence>
<dbReference type="EMBL" id="ML119884">
    <property type="protein sequence ID" value="RPA72029.1"/>
    <property type="molecule type" value="Genomic_DNA"/>
</dbReference>
<keyword evidence="3" id="KW-1185">Reference proteome</keyword>
<name>A0A3N4HCD6_ASCIM</name>
<proteinExistence type="predicted"/>
<dbReference type="Proteomes" id="UP000275078">
    <property type="component" value="Unassembled WGS sequence"/>
</dbReference>
<evidence type="ECO:0000256" key="1">
    <source>
        <dbReference type="SAM" id="SignalP"/>
    </source>
</evidence>
<reference evidence="2 3" key="1">
    <citation type="journal article" date="2018" name="Nat. Ecol. Evol.">
        <title>Pezizomycetes genomes reveal the molecular basis of ectomycorrhizal truffle lifestyle.</title>
        <authorList>
            <person name="Murat C."/>
            <person name="Payen T."/>
            <person name="Noel B."/>
            <person name="Kuo A."/>
            <person name="Morin E."/>
            <person name="Chen J."/>
            <person name="Kohler A."/>
            <person name="Krizsan K."/>
            <person name="Balestrini R."/>
            <person name="Da Silva C."/>
            <person name="Montanini B."/>
            <person name="Hainaut M."/>
            <person name="Levati E."/>
            <person name="Barry K.W."/>
            <person name="Belfiori B."/>
            <person name="Cichocki N."/>
            <person name="Clum A."/>
            <person name="Dockter R.B."/>
            <person name="Fauchery L."/>
            <person name="Guy J."/>
            <person name="Iotti M."/>
            <person name="Le Tacon F."/>
            <person name="Lindquist E.A."/>
            <person name="Lipzen A."/>
            <person name="Malagnac F."/>
            <person name="Mello A."/>
            <person name="Molinier V."/>
            <person name="Miyauchi S."/>
            <person name="Poulain J."/>
            <person name="Riccioni C."/>
            <person name="Rubini A."/>
            <person name="Sitrit Y."/>
            <person name="Splivallo R."/>
            <person name="Traeger S."/>
            <person name="Wang M."/>
            <person name="Zifcakova L."/>
            <person name="Wipf D."/>
            <person name="Zambonelli A."/>
            <person name="Paolocci F."/>
            <person name="Nowrousian M."/>
            <person name="Ottonello S."/>
            <person name="Baldrian P."/>
            <person name="Spatafora J.W."/>
            <person name="Henrissat B."/>
            <person name="Nagy L.G."/>
            <person name="Aury J.M."/>
            <person name="Wincker P."/>
            <person name="Grigoriev I.V."/>
            <person name="Bonfante P."/>
            <person name="Martin F.M."/>
        </authorList>
    </citation>
    <scope>NUCLEOTIDE SEQUENCE [LARGE SCALE GENOMIC DNA]</scope>
    <source>
        <strain evidence="2 3">RN42</strain>
    </source>
</reference>
<keyword evidence="1" id="KW-0732">Signal</keyword>